<dbReference type="EMBL" id="MU853800">
    <property type="protein sequence ID" value="KAK3940098.1"/>
    <property type="molecule type" value="Genomic_DNA"/>
</dbReference>
<dbReference type="PANTHER" id="PTHR33112">
    <property type="entry name" value="DOMAIN PROTEIN, PUTATIVE-RELATED"/>
    <property type="match status" value="1"/>
</dbReference>
<proteinExistence type="predicted"/>
<name>A0AAN6S4V8_9PEZI</name>
<dbReference type="AlphaFoldDB" id="A0AAN6S4V8"/>
<organism evidence="2 3">
    <name type="scientific">Diplogelasinospora grovesii</name>
    <dbReference type="NCBI Taxonomy" id="303347"/>
    <lineage>
        <taxon>Eukaryota</taxon>
        <taxon>Fungi</taxon>
        <taxon>Dikarya</taxon>
        <taxon>Ascomycota</taxon>
        <taxon>Pezizomycotina</taxon>
        <taxon>Sordariomycetes</taxon>
        <taxon>Sordariomycetidae</taxon>
        <taxon>Sordariales</taxon>
        <taxon>Diplogelasinosporaceae</taxon>
        <taxon>Diplogelasinospora</taxon>
    </lineage>
</organism>
<dbReference type="InterPro" id="IPR010730">
    <property type="entry name" value="HET"/>
</dbReference>
<dbReference type="PANTHER" id="PTHR33112:SF9">
    <property type="entry name" value="HETEROKARYON INCOMPATIBILITY DOMAIN-CONTAINING PROTEIN"/>
    <property type="match status" value="1"/>
</dbReference>
<sequence>MPLRLIDVGSESQAPRLFERPPRDSTGRRAPYACLSYCWGLKPGEEVLKTTTENCDVHKAEIPIKSAPPAIQDAVDLCRGLGIKYLWVDSLCLTQDNLQMWLSEAAEMDSIYLNSHLTIAALEPHTCKLHFLGPQPFGTPDWQYFMQTDTVCDDGQTVDMVIRPEGSNPAKVAATKTTSLDTRAWCFQESLLPNRRLCFDGNEMIWECLCTKICECGHAIRRPPTLRYSVLGAGMKEKMLKGVPLQSGPKPFVYQHEERDFDLGNMNINAKWRRLISDYSSRHMTVPKDRLRAVSGLAKVVLDWFRKDRKTTSAPVEYLAGLWKHELQLDLAWVVTEFRPKPSVREGETPWNVPTWSWASAWGGVMFPGAMTPKWKYTARIRNMCRVEKVDCEKEYQKDETSAVTEGRAKLYGTLVAVKPSREADLGNSREAETFWFGDAGKDPDQARERKWFVRAENGEENGEEVAVMFDEPLSLPSESQSTDHPKKGLPTNDRYYCFRLFAWLADDTRVYRGDGGEITMGPETWFLLLRSSQRVQGAMERVGIGKHESKDGIPCPIFKDAKDEIVEIV</sequence>
<evidence type="ECO:0000313" key="2">
    <source>
        <dbReference type="EMBL" id="KAK3940098.1"/>
    </source>
</evidence>
<dbReference type="Pfam" id="PF06985">
    <property type="entry name" value="HET"/>
    <property type="match status" value="1"/>
</dbReference>
<reference evidence="3" key="1">
    <citation type="journal article" date="2023" name="Mol. Phylogenet. Evol.">
        <title>Genome-scale phylogeny and comparative genomics of the fungal order Sordariales.</title>
        <authorList>
            <person name="Hensen N."/>
            <person name="Bonometti L."/>
            <person name="Westerberg I."/>
            <person name="Brannstrom I.O."/>
            <person name="Guillou S."/>
            <person name="Cros-Aarteil S."/>
            <person name="Calhoun S."/>
            <person name="Haridas S."/>
            <person name="Kuo A."/>
            <person name="Mondo S."/>
            <person name="Pangilinan J."/>
            <person name="Riley R."/>
            <person name="LaButti K."/>
            <person name="Andreopoulos B."/>
            <person name="Lipzen A."/>
            <person name="Chen C."/>
            <person name="Yan M."/>
            <person name="Daum C."/>
            <person name="Ng V."/>
            <person name="Clum A."/>
            <person name="Steindorff A."/>
            <person name="Ohm R.A."/>
            <person name="Martin F."/>
            <person name="Silar P."/>
            <person name="Natvig D.O."/>
            <person name="Lalanne C."/>
            <person name="Gautier V."/>
            <person name="Ament-Velasquez S.L."/>
            <person name="Kruys A."/>
            <person name="Hutchinson M.I."/>
            <person name="Powell A.J."/>
            <person name="Barry K."/>
            <person name="Miller A.N."/>
            <person name="Grigoriev I.V."/>
            <person name="Debuchy R."/>
            <person name="Gladieux P."/>
            <person name="Hiltunen Thoren M."/>
            <person name="Johannesson H."/>
        </authorList>
    </citation>
    <scope>NUCLEOTIDE SEQUENCE [LARGE SCALE GENOMIC DNA]</scope>
    <source>
        <strain evidence="3">CBS 340.73</strain>
    </source>
</reference>
<evidence type="ECO:0000313" key="3">
    <source>
        <dbReference type="Proteomes" id="UP001303473"/>
    </source>
</evidence>
<evidence type="ECO:0000259" key="1">
    <source>
        <dbReference type="Pfam" id="PF06985"/>
    </source>
</evidence>
<gene>
    <name evidence="2" type="ORF">QBC46DRAFT_385988</name>
</gene>
<dbReference type="Proteomes" id="UP001303473">
    <property type="component" value="Unassembled WGS sequence"/>
</dbReference>
<protein>
    <submittedName>
        <fullName evidence="2">Heterokaryon incompatibility protein-domain-containing protein</fullName>
    </submittedName>
</protein>
<feature type="domain" description="Heterokaryon incompatibility" evidence="1">
    <location>
        <begin position="32"/>
        <end position="189"/>
    </location>
</feature>
<keyword evidence="3" id="KW-1185">Reference proteome</keyword>
<accession>A0AAN6S4V8</accession>
<comment type="caution">
    <text evidence="2">The sequence shown here is derived from an EMBL/GenBank/DDBJ whole genome shotgun (WGS) entry which is preliminary data.</text>
</comment>